<evidence type="ECO:0000256" key="4">
    <source>
        <dbReference type="ARBA" id="ARBA00023159"/>
    </source>
</evidence>
<dbReference type="InterPro" id="IPR036388">
    <property type="entry name" value="WH-like_DNA-bd_sf"/>
</dbReference>
<keyword evidence="4" id="KW-0010">Activator</keyword>
<reference evidence="8" key="1">
    <citation type="journal article" date="2024" name="Int. J. Syst. Evol. Microbiol.">
        <title>Methylomarinovum tepidoasis sp. nov., a moderately thermophilic methanotroph of the family Methylothermaceae isolated from a deep-sea hydrothermal field.</title>
        <authorList>
            <person name="Hirayama H."/>
            <person name="Takaki Y."/>
            <person name="Abe M."/>
            <person name="Miyazaki M."/>
            <person name="Uematsu K."/>
            <person name="Matsui Y."/>
            <person name="Takai K."/>
        </authorList>
    </citation>
    <scope>NUCLEOTIDE SEQUENCE [LARGE SCALE GENOMIC DNA]</scope>
    <source>
        <strain evidence="8">IN45</strain>
    </source>
</reference>
<evidence type="ECO:0000256" key="1">
    <source>
        <dbReference type="ARBA" id="ARBA00009437"/>
    </source>
</evidence>
<keyword evidence="8" id="KW-1185">Reference proteome</keyword>
<comment type="similarity">
    <text evidence="1">Belongs to the LysR transcriptional regulatory family.</text>
</comment>
<accession>A0AAU9CA18</accession>
<evidence type="ECO:0000313" key="7">
    <source>
        <dbReference type="EMBL" id="BCX88736.1"/>
    </source>
</evidence>
<evidence type="ECO:0000259" key="6">
    <source>
        <dbReference type="PROSITE" id="PS50931"/>
    </source>
</evidence>
<evidence type="ECO:0000256" key="2">
    <source>
        <dbReference type="ARBA" id="ARBA00023015"/>
    </source>
</evidence>
<dbReference type="PROSITE" id="PS50931">
    <property type="entry name" value="HTH_LYSR"/>
    <property type="match status" value="1"/>
</dbReference>
<dbReference type="SUPFAM" id="SSF53850">
    <property type="entry name" value="Periplasmic binding protein-like II"/>
    <property type="match status" value="1"/>
</dbReference>
<dbReference type="GO" id="GO:0003677">
    <property type="term" value="F:DNA binding"/>
    <property type="evidence" value="ECO:0007669"/>
    <property type="project" value="UniProtKB-KW"/>
</dbReference>
<dbReference type="NCBIfam" id="NF008284">
    <property type="entry name" value="PRK11062.1"/>
    <property type="match status" value="1"/>
</dbReference>
<dbReference type="PANTHER" id="PTHR30293">
    <property type="entry name" value="TRANSCRIPTIONAL REGULATORY PROTEIN NAC-RELATED"/>
    <property type="match status" value="1"/>
</dbReference>
<dbReference type="InterPro" id="IPR000847">
    <property type="entry name" value="LysR_HTH_N"/>
</dbReference>
<dbReference type="KEGG" id="meiy:MIN45_P1105"/>
<evidence type="ECO:0000256" key="5">
    <source>
        <dbReference type="ARBA" id="ARBA00023163"/>
    </source>
</evidence>
<dbReference type="Proteomes" id="UP001321450">
    <property type="component" value="Chromosome"/>
</dbReference>
<proteinExistence type="inferred from homology"/>
<dbReference type="AlphaFoldDB" id="A0AAU9CA18"/>
<dbReference type="Gene3D" id="3.40.190.290">
    <property type="match status" value="1"/>
</dbReference>
<dbReference type="SUPFAM" id="SSF46785">
    <property type="entry name" value="Winged helix' DNA-binding domain"/>
    <property type="match status" value="1"/>
</dbReference>
<keyword evidence="3" id="KW-0238">DNA-binding</keyword>
<keyword evidence="2" id="KW-0805">Transcription regulation</keyword>
<name>A0AAU9CA18_9GAMM</name>
<dbReference type="Pfam" id="PF03466">
    <property type="entry name" value="LysR_substrate"/>
    <property type="match status" value="1"/>
</dbReference>
<dbReference type="InterPro" id="IPR036390">
    <property type="entry name" value="WH_DNA-bd_sf"/>
</dbReference>
<dbReference type="RefSeq" id="WP_286293985.1">
    <property type="nucleotide sequence ID" value="NZ_AP024718.1"/>
</dbReference>
<dbReference type="GO" id="GO:2000142">
    <property type="term" value="P:regulation of DNA-templated transcription initiation"/>
    <property type="evidence" value="ECO:0007669"/>
    <property type="project" value="TreeGrafter"/>
</dbReference>
<dbReference type="PANTHER" id="PTHR30293:SF2">
    <property type="entry name" value="TRANSCRIPTIONAL ACTIVATOR PROTEIN NHAR"/>
    <property type="match status" value="1"/>
</dbReference>
<dbReference type="Gene3D" id="1.10.10.10">
    <property type="entry name" value="Winged helix-like DNA-binding domain superfamily/Winged helix DNA-binding domain"/>
    <property type="match status" value="1"/>
</dbReference>
<organism evidence="7 8">
    <name type="scientific">Methylomarinovum tepidoasis</name>
    <dbReference type="NCBI Taxonomy" id="2840183"/>
    <lineage>
        <taxon>Bacteria</taxon>
        <taxon>Pseudomonadati</taxon>
        <taxon>Pseudomonadota</taxon>
        <taxon>Gammaproteobacteria</taxon>
        <taxon>Methylococcales</taxon>
        <taxon>Methylothermaceae</taxon>
        <taxon>Methylomarinovum</taxon>
    </lineage>
</organism>
<dbReference type="FunFam" id="1.10.10.10:FF:000001">
    <property type="entry name" value="LysR family transcriptional regulator"/>
    <property type="match status" value="1"/>
</dbReference>
<keyword evidence="5" id="KW-0804">Transcription</keyword>
<gene>
    <name evidence="7" type="ORF">MIN45_P1105</name>
</gene>
<sequence>MQLNYKHLHYFWVTAQESSLTRAAERLHVTPQTICSQIQALEERLGVKLLQREGRGLTVTDTGRTVFRYADRIFSLGEEMAEVVRRQVTVEPRHFHVGVTDFLPKLMAYRLLRPLLTLEDPFRIHCHEGGMAQLAAALAARRLDLVLSDRPLSSESPVRAESRRLGSCGVSFLACSDLASRHRRGFPQSLDGAPMLMATTDAVIRGRLLGWFETLGIHPQVVAEFDDSALMKVFGQAGVGIFCAPTLIEAEICRQYQVAVVGRTRDVEECFYAISLARRSRHPAIQVISQAVLETGAPTE</sequence>
<dbReference type="InterPro" id="IPR005119">
    <property type="entry name" value="LysR_subst-bd"/>
</dbReference>
<dbReference type="Pfam" id="PF00126">
    <property type="entry name" value="HTH_1"/>
    <property type="match status" value="1"/>
</dbReference>
<evidence type="ECO:0000313" key="8">
    <source>
        <dbReference type="Proteomes" id="UP001321450"/>
    </source>
</evidence>
<feature type="domain" description="HTH lysR-type" evidence="6">
    <location>
        <begin position="3"/>
        <end position="60"/>
    </location>
</feature>
<protein>
    <submittedName>
        <fullName evidence="7">LysR family transcriptional regulator, transcriptional activator of nhaA</fullName>
    </submittedName>
</protein>
<evidence type="ECO:0000256" key="3">
    <source>
        <dbReference type="ARBA" id="ARBA00023125"/>
    </source>
</evidence>
<dbReference type="GO" id="GO:0003700">
    <property type="term" value="F:DNA-binding transcription factor activity"/>
    <property type="evidence" value="ECO:0007669"/>
    <property type="project" value="InterPro"/>
</dbReference>
<dbReference type="EMBL" id="AP024718">
    <property type="protein sequence ID" value="BCX88736.1"/>
    <property type="molecule type" value="Genomic_DNA"/>
</dbReference>